<proteinExistence type="predicted"/>
<dbReference type="Proteomes" id="UP000002526">
    <property type="component" value="Chromosome"/>
</dbReference>
<gene>
    <name evidence="1" type="ordered locus">blr1548</name>
</gene>
<protein>
    <submittedName>
        <fullName evidence="1">Blr1548 protein</fullName>
    </submittedName>
</protein>
<dbReference type="EnsemblBacteria" id="BAC46813">
    <property type="protein sequence ID" value="BAC46813"/>
    <property type="gene ID" value="BAC46813"/>
</dbReference>
<dbReference type="EMBL" id="BA000040">
    <property type="protein sequence ID" value="BAC46813.1"/>
    <property type="molecule type" value="Genomic_DNA"/>
</dbReference>
<dbReference type="OrthoDB" id="9962344at2"/>
<dbReference type="InParanoid" id="Q89U71"/>
<reference evidence="2" key="1">
    <citation type="journal article" date="2002" name="DNA Res.">
        <title>Complete genomic sequence of nitrogen-fixing symbiotic bacterium Bradyrhizobium japonicum USDA110.</title>
        <authorList>
            <person name="Kaneko T."/>
            <person name="Nakamura Y."/>
            <person name="Sato S."/>
            <person name="Minamisawa K."/>
            <person name="Uchiumi T."/>
            <person name="Sasamoto S."/>
            <person name="Watanabe A."/>
            <person name="Idesawa K."/>
            <person name="Iriguchi M."/>
            <person name="Kawashima K."/>
            <person name="Kohara M."/>
            <person name="Matsumoto M."/>
            <person name="Shimpo S."/>
            <person name="Tsuruoka H."/>
            <person name="Wada T."/>
            <person name="Yamada M."/>
            <person name="Tabata S."/>
        </authorList>
    </citation>
    <scope>NUCLEOTIDE SEQUENCE [LARGE SCALE GENOMIC DNA]</scope>
    <source>
        <strain evidence="2">JCM 10833 / BCRC 13528 / IAM 13628 / NBRC 14792 / USDA 110</strain>
    </source>
</reference>
<dbReference type="AlphaFoldDB" id="Q89U71"/>
<sequence>MTKGPRLARAGLCSSARSGFGNLARVRLHQPRAQSQNLDAAGLERRAVVSARRSGVIYFSTSAKRYQPVIEFASGIEPVQLRRRDDRQGAAFVERVGRQGDVDGLQVILGLGHEEQ</sequence>
<dbReference type="KEGG" id="bja:blr1548"/>
<evidence type="ECO:0000313" key="2">
    <source>
        <dbReference type="Proteomes" id="UP000002526"/>
    </source>
</evidence>
<organism evidence="1 2">
    <name type="scientific">Bradyrhizobium diazoefficiens (strain JCM 10833 / BCRC 13528 / IAM 13628 / NBRC 14792 / USDA 110)</name>
    <dbReference type="NCBI Taxonomy" id="224911"/>
    <lineage>
        <taxon>Bacteria</taxon>
        <taxon>Pseudomonadati</taxon>
        <taxon>Pseudomonadota</taxon>
        <taxon>Alphaproteobacteria</taxon>
        <taxon>Hyphomicrobiales</taxon>
        <taxon>Nitrobacteraceae</taxon>
        <taxon>Bradyrhizobium</taxon>
    </lineage>
</organism>
<evidence type="ECO:0000313" key="1">
    <source>
        <dbReference type="EMBL" id="BAC46813.1"/>
    </source>
</evidence>
<accession>Q89U71</accession>
<name>Q89U71_BRADU</name>
<dbReference type="HOGENOM" id="CLU_2092083_0_0_5"/>
<dbReference type="PATRIC" id="fig|224911.5.peg.1608"/>
<keyword evidence="2" id="KW-1185">Reference proteome</keyword>
<dbReference type="eggNOG" id="ENOG5031BSX">
    <property type="taxonomic scope" value="Bacteria"/>
</dbReference>